<dbReference type="AlphaFoldDB" id="A0A5B8U9I2"/>
<dbReference type="InterPro" id="IPR001017">
    <property type="entry name" value="DH_E1"/>
</dbReference>
<dbReference type="CDD" id="cd02000">
    <property type="entry name" value="TPP_E1_PDC_ADC_BCADC"/>
    <property type="match status" value="1"/>
</dbReference>
<accession>A0A5B8U9I2</accession>
<dbReference type="PANTHER" id="PTHR11516:SF60">
    <property type="entry name" value="PYRUVATE DEHYDROGENASE E1 COMPONENT SUBUNIT ALPHA"/>
    <property type="match status" value="1"/>
</dbReference>
<dbReference type="OrthoDB" id="9766715at2"/>
<evidence type="ECO:0000313" key="7">
    <source>
        <dbReference type="Proteomes" id="UP000321805"/>
    </source>
</evidence>
<sequence length="437" mass="45763">MVVQARLADADRVGHVLHRRAVVAQLAEDPGGGRGDVGSQRLLGVAGHGRRDDNRPCGRSAGLARRSRGHGGLPTGRPGRSRLAQRRVGARRVPRPRRLGHARRHGAHHRDRRGPAHARPAGGRAADARPARAGPRDARARRGADRRGAQRHRAARLQRPRAAGGRARDGPPRGRRRVRDPSRPLSRALLGMDAHRAVSEVLGRVDGPAHGRGGHMHLVDVAAGVGGTNGIVGAGLPLAVGAAYALHVRRTGNVAVSCFGDGATNTGAFHEALNLAVVWRLPVVFVCEDNGFTEAMTSADITAATGLVQRAAAYTMPAAEVDGGDVEAVHAAALEAMARARAGEGPSAIVAHVNRTRGHWSGDTQHYRDKEDIAARAAHDPTEAAMAAAGLDDAEIAALVQAARERAQAIVDAVVALPPPDRELLLADGDDERSAAA</sequence>
<dbReference type="KEGG" id="bsol:FSW04_20520"/>
<comment type="cofactor">
    <cofactor evidence="1">
        <name>thiamine diphosphate</name>
        <dbReference type="ChEBI" id="CHEBI:58937"/>
    </cofactor>
</comment>
<feature type="compositionally biased region" description="Basic residues" evidence="4">
    <location>
        <begin position="149"/>
        <end position="159"/>
    </location>
</feature>
<feature type="domain" description="Dehydrogenase E1 component" evidence="5">
    <location>
        <begin position="193"/>
        <end position="383"/>
    </location>
</feature>
<proteinExistence type="predicted"/>
<evidence type="ECO:0000256" key="4">
    <source>
        <dbReference type="SAM" id="MobiDB-lite"/>
    </source>
</evidence>
<feature type="region of interest" description="Disordered" evidence="4">
    <location>
        <begin position="28"/>
        <end position="184"/>
    </location>
</feature>
<keyword evidence="3" id="KW-0786">Thiamine pyrophosphate</keyword>
<feature type="compositionally biased region" description="Basic and acidic residues" evidence="4">
    <location>
        <begin position="126"/>
        <end position="148"/>
    </location>
</feature>
<dbReference type="PANTHER" id="PTHR11516">
    <property type="entry name" value="PYRUVATE DEHYDROGENASE E1 COMPONENT, ALPHA SUBUNIT BACTERIAL AND ORGANELLAR"/>
    <property type="match status" value="1"/>
</dbReference>
<reference evidence="6 7" key="1">
    <citation type="journal article" date="2018" name="J. Microbiol.">
        <title>Baekduia soli gen. nov., sp. nov., a novel bacterium isolated from the soil of Baekdu Mountain and proposal of a novel family name, Baekduiaceae fam. nov.</title>
        <authorList>
            <person name="An D.S."/>
            <person name="Siddiqi M.Z."/>
            <person name="Kim K.H."/>
            <person name="Yu H.S."/>
            <person name="Im W.T."/>
        </authorList>
    </citation>
    <scope>NUCLEOTIDE SEQUENCE [LARGE SCALE GENOMIC DNA]</scope>
    <source>
        <strain evidence="6 7">BR7-21</strain>
    </source>
</reference>
<keyword evidence="7" id="KW-1185">Reference proteome</keyword>
<dbReference type="GO" id="GO:0006086">
    <property type="term" value="P:pyruvate decarboxylation to acetyl-CoA"/>
    <property type="evidence" value="ECO:0007669"/>
    <property type="project" value="TreeGrafter"/>
</dbReference>
<evidence type="ECO:0000259" key="5">
    <source>
        <dbReference type="Pfam" id="PF00676"/>
    </source>
</evidence>
<gene>
    <name evidence="6" type="ORF">FSW04_20520</name>
</gene>
<keyword evidence="2" id="KW-0560">Oxidoreductase</keyword>
<dbReference type="Gene3D" id="3.40.50.970">
    <property type="match status" value="1"/>
</dbReference>
<evidence type="ECO:0000313" key="6">
    <source>
        <dbReference type="EMBL" id="QEC49724.1"/>
    </source>
</evidence>
<dbReference type="InterPro" id="IPR050642">
    <property type="entry name" value="PDH_E1_Alpha_Subunit"/>
</dbReference>
<name>A0A5B8U9I2_9ACTN</name>
<evidence type="ECO:0000256" key="1">
    <source>
        <dbReference type="ARBA" id="ARBA00001964"/>
    </source>
</evidence>
<evidence type="ECO:0000256" key="3">
    <source>
        <dbReference type="ARBA" id="ARBA00023052"/>
    </source>
</evidence>
<dbReference type="InterPro" id="IPR029061">
    <property type="entry name" value="THDP-binding"/>
</dbReference>
<protein>
    <submittedName>
        <fullName evidence="6">Thiamine pyrophosphate-dependent dehydrogenase E1 component subunit alpha</fullName>
    </submittedName>
</protein>
<evidence type="ECO:0000256" key="2">
    <source>
        <dbReference type="ARBA" id="ARBA00023002"/>
    </source>
</evidence>
<dbReference type="GO" id="GO:0000287">
    <property type="term" value="F:magnesium ion binding"/>
    <property type="evidence" value="ECO:0007669"/>
    <property type="project" value="UniProtKB-ARBA"/>
</dbReference>
<dbReference type="SUPFAM" id="SSF52518">
    <property type="entry name" value="Thiamin diphosphate-binding fold (THDP-binding)"/>
    <property type="match status" value="1"/>
</dbReference>
<organism evidence="6 7">
    <name type="scientific">Baekduia soli</name>
    <dbReference type="NCBI Taxonomy" id="496014"/>
    <lineage>
        <taxon>Bacteria</taxon>
        <taxon>Bacillati</taxon>
        <taxon>Actinomycetota</taxon>
        <taxon>Thermoleophilia</taxon>
        <taxon>Solirubrobacterales</taxon>
        <taxon>Baekduiaceae</taxon>
        <taxon>Baekduia</taxon>
    </lineage>
</organism>
<dbReference type="Proteomes" id="UP000321805">
    <property type="component" value="Chromosome"/>
</dbReference>
<feature type="compositionally biased region" description="Basic residues" evidence="4">
    <location>
        <begin position="79"/>
        <end position="116"/>
    </location>
</feature>
<dbReference type="GO" id="GO:0004739">
    <property type="term" value="F:pyruvate dehydrogenase (acetyl-transferring) activity"/>
    <property type="evidence" value="ECO:0007669"/>
    <property type="project" value="TreeGrafter"/>
</dbReference>
<dbReference type="Pfam" id="PF00676">
    <property type="entry name" value="E1_dh"/>
    <property type="match status" value="1"/>
</dbReference>
<dbReference type="EMBL" id="CP042430">
    <property type="protein sequence ID" value="QEC49724.1"/>
    <property type="molecule type" value="Genomic_DNA"/>
</dbReference>